<dbReference type="InterPro" id="IPR033134">
    <property type="entry name" value="Asp/Glu_racemase_AS_2"/>
</dbReference>
<keyword evidence="6 7" id="KW-0961">Cell wall biogenesis/degradation</keyword>
<name>A0ABT5K9T1_9BURK</name>
<dbReference type="PANTHER" id="PTHR21198:SF2">
    <property type="entry name" value="GLUTAMATE RACEMASE"/>
    <property type="match status" value="1"/>
</dbReference>
<dbReference type="RefSeq" id="WP_273599119.1">
    <property type="nucleotide sequence ID" value="NZ_JAQQXT010000002.1"/>
</dbReference>
<feature type="binding site" evidence="7">
    <location>
        <begin position="16"/>
        <end position="17"/>
    </location>
    <ligand>
        <name>substrate</name>
    </ligand>
</feature>
<evidence type="ECO:0000256" key="5">
    <source>
        <dbReference type="ARBA" id="ARBA00023235"/>
    </source>
</evidence>
<keyword evidence="3 7" id="KW-0133">Cell shape</keyword>
<dbReference type="Gene3D" id="3.40.50.1860">
    <property type="match status" value="2"/>
</dbReference>
<dbReference type="InterPro" id="IPR015942">
    <property type="entry name" value="Asp/Glu/hydantoin_racemase"/>
</dbReference>
<evidence type="ECO:0000256" key="1">
    <source>
        <dbReference type="ARBA" id="ARBA00001602"/>
    </source>
</evidence>
<dbReference type="NCBIfam" id="TIGR00067">
    <property type="entry name" value="glut_race"/>
    <property type="match status" value="1"/>
</dbReference>
<gene>
    <name evidence="7 8" type="primary">murI</name>
    <name evidence="8" type="ORF">PRZ03_03905</name>
</gene>
<feature type="active site" description="Proton donor/acceptor" evidence="7">
    <location>
        <position position="79"/>
    </location>
</feature>
<dbReference type="Proteomes" id="UP001221189">
    <property type="component" value="Unassembled WGS sequence"/>
</dbReference>
<evidence type="ECO:0000256" key="3">
    <source>
        <dbReference type="ARBA" id="ARBA00022960"/>
    </source>
</evidence>
<feature type="binding site" evidence="7">
    <location>
        <begin position="80"/>
        <end position="81"/>
    </location>
    <ligand>
        <name>substrate</name>
    </ligand>
</feature>
<dbReference type="PROSITE" id="PS00923">
    <property type="entry name" value="ASP_GLU_RACEMASE_1"/>
    <property type="match status" value="1"/>
</dbReference>
<dbReference type="Pfam" id="PF01177">
    <property type="entry name" value="Asp_Glu_race"/>
    <property type="match status" value="1"/>
</dbReference>
<comment type="pathway">
    <text evidence="7">Cell wall biogenesis; peptidoglycan biosynthesis.</text>
</comment>
<keyword evidence="5 7" id="KW-0413">Isomerase</keyword>
<organism evidence="8 9">
    <name type="scientific">Roseateles albus</name>
    <dbReference type="NCBI Taxonomy" id="2987525"/>
    <lineage>
        <taxon>Bacteria</taxon>
        <taxon>Pseudomonadati</taxon>
        <taxon>Pseudomonadota</taxon>
        <taxon>Betaproteobacteria</taxon>
        <taxon>Burkholderiales</taxon>
        <taxon>Sphaerotilaceae</taxon>
        <taxon>Roseateles</taxon>
    </lineage>
</organism>
<comment type="caution">
    <text evidence="8">The sequence shown here is derived from an EMBL/GenBank/DDBJ whole genome shotgun (WGS) entry which is preliminary data.</text>
</comment>
<dbReference type="InterPro" id="IPR018187">
    <property type="entry name" value="Asp/Glu_racemase_AS_1"/>
</dbReference>
<sequence length="267" mass="28306">MISTIPSNPACLGVFDSGVGGLTVLRELHRLLPEVPMLYVADAAHAPYGQREPDYIIQRSLIVAEHLIDQGARVLVVACNTATAHAIGALRQRWPELPIVGTEPGIKPAVAASRNGRIGVMATPSTIASARFADLIARHAGAAQVFSQPCPGLVALIERGELETPALHQLLAQLCQPLVDAQVDTVLMGCTHYPLVQPALQRVLGEQVKLLNIESAVAQQAAKQWQGLDLAAATAAPMLLTTGSADALTQFVQQALAWPLQAQALRL</sequence>
<proteinExistence type="inferred from homology"/>
<feature type="binding site" evidence="7">
    <location>
        <begin position="191"/>
        <end position="192"/>
    </location>
    <ligand>
        <name>substrate</name>
    </ligand>
</feature>
<evidence type="ECO:0000256" key="7">
    <source>
        <dbReference type="HAMAP-Rule" id="MF_00258"/>
    </source>
</evidence>
<dbReference type="InterPro" id="IPR001920">
    <property type="entry name" value="Asp/Glu_race"/>
</dbReference>
<evidence type="ECO:0000313" key="9">
    <source>
        <dbReference type="Proteomes" id="UP001221189"/>
    </source>
</evidence>
<comment type="similarity">
    <text evidence="7">Belongs to the aspartate/glutamate racemases family.</text>
</comment>
<dbReference type="GO" id="GO:0008881">
    <property type="term" value="F:glutamate racemase activity"/>
    <property type="evidence" value="ECO:0007669"/>
    <property type="project" value="UniProtKB-EC"/>
</dbReference>
<evidence type="ECO:0000256" key="6">
    <source>
        <dbReference type="ARBA" id="ARBA00023316"/>
    </source>
</evidence>
<dbReference type="PANTHER" id="PTHR21198">
    <property type="entry name" value="GLUTAMATE RACEMASE"/>
    <property type="match status" value="1"/>
</dbReference>
<evidence type="ECO:0000313" key="8">
    <source>
        <dbReference type="EMBL" id="MDC8770705.1"/>
    </source>
</evidence>
<feature type="binding site" evidence="7">
    <location>
        <begin position="48"/>
        <end position="49"/>
    </location>
    <ligand>
        <name>substrate</name>
    </ligand>
</feature>
<comment type="function">
    <text evidence="7">Provides the (R)-glutamate required for cell wall biosynthesis.</text>
</comment>
<keyword evidence="9" id="KW-1185">Reference proteome</keyword>
<evidence type="ECO:0000256" key="2">
    <source>
        <dbReference type="ARBA" id="ARBA00013090"/>
    </source>
</evidence>
<dbReference type="SUPFAM" id="SSF53681">
    <property type="entry name" value="Aspartate/glutamate racemase"/>
    <property type="match status" value="2"/>
</dbReference>
<dbReference type="HAMAP" id="MF_00258">
    <property type="entry name" value="Glu_racemase"/>
    <property type="match status" value="1"/>
</dbReference>
<protein>
    <recommendedName>
        <fullName evidence="2 7">Glutamate racemase</fullName>
        <ecNumber evidence="2 7">5.1.1.3</ecNumber>
    </recommendedName>
</protein>
<dbReference type="PROSITE" id="PS00924">
    <property type="entry name" value="ASP_GLU_RACEMASE_2"/>
    <property type="match status" value="1"/>
</dbReference>
<evidence type="ECO:0000256" key="4">
    <source>
        <dbReference type="ARBA" id="ARBA00022984"/>
    </source>
</evidence>
<dbReference type="InterPro" id="IPR004391">
    <property type="entry name" value="Glu_race"/>
</dbReference>
<feature type="active site" description="Proton donor/acceptor" evidence="7">
    <location>
        <position position="190"/>
    </location>
</feature>
<accession>A0ABT5K9T1</accession>
<dbReference type="EC" id="5.1.1.3" evidence="2 7"/>
<keyword evidence="4 7" id="KW-0573">Peptidoglycan synthesis</keyword>
<reference evidence="8 9" key="1">
    <citation type="submission" date="2022-10" db="EMBL/GenBank/DDBJ databases">
        <title>Paucibacter sp. hw1 Genome sequencing.</title>
        <authorList>
            <person name="Park S."/>
        </authorList>
    </citation>
    <scope>NUCLEOTIDE SEQUENCE [LARGE SCALE GENOMIC DNA]</scope>
    <source>
        <strain evidence="9">hw1</strain>
    </source>
</reference>
<comment type="catalytic activity">
    <reaction evidence="1 7">
        <text>L-glutamate = D-glutamate</text>
        <dbReference type="Rhea" id="RHEA:12813"/>
        <dbReference type="ChEBI" id="CHEBI:29985"/>
        <dbReference type="ChEBI" id="CHEBI:29986"/>
        <dbReference type="EC" id="5.1.1.3"/>
    </reaction>
</comment>
<dbReference type="EMBL" id="JAQQXT010000002">
    <property type="protein sequence ID" value="MDC8770705.1"/>
    <property type="molecule type" value="Genomic_DNA"/>
</dbReference>